<evidence type="ECO:0000256" key="2">
    <source>
        <dbReference type="ARBA" id="ARBA00022737"/>
    </source>
</evidence>
<evidence type="ECO:0000256" key="5">
    <source>
        <dbReference type="ARBA" id="ARBA00022803"/>
    </source>
</evidence>
<reference evidence="10 11" key="1">
    <citation type="journal article" date="2009" name="Science">
        <title>Green evolution and dynamic adaptations revealed by genomes of the marine picoeukaryotes Micromonas.</title>
        <authorList>
            <person name="Worden A.Z."/>
            <person name="Lee J.H."/>
            <person name="Mock T."/>
            <person name="Rouze P."/>
            <person name="Simmons M.P."/>
            <person name="Aerts A.L."/>
            <person name="Allen A.E."/>
            <person name="Cuvelier M.L."/>
            <person name="Derelle E."/>
            <person name="Everett M.V."/>
            <person name="Foulon E."/>
            <person name="Grimwood J."/>
            <person name="Gundlach H."/>
            <person name="Henrissat B."/>
            <person name="Napoli C."/>
            <person name="McDonald S.M."/>
            <person name="Parker M.S."/>
            <person name="Rombauts S."/>
            <person name="Salamov A."/>
            <person name="Von Dassow P."/>
            <person name="Badger J.H."/>
            <person name="Coutinho P.M."/>
            <person name="Demir E."/>
            <person name="Dubchak I."/>
            <person name="Gentemann C."/>
            <person name="Eikrem W."/>
            <person name="Gready J.E."/>
            <person name="John U."/>
            <person name="Lanier W."/>
            <person name="Lindquist E.A."/>
            <person name="Lucas S."/>
            <person name="Mayer K.F."/>
            <person name="Moreau H."/>
            <person name="Not F."/>
            <person name="Otillar R."/>
            <person name="Panaud O."/>
            <person name="Pangilinan J."/>
            <person name="Paulsen I."/>
            <person name="Piegu B."/>
            <person name="Poliakov A."/>
            <person name="Robbens S."/>
            <person name="Schmutz J."/>
            <person name="Toulza E."/>
            <person name="Wyss T."/>
            <person name="Zelensky A."/>
            <person name="Zhou K."/>
            <person name="Armbrust E.V."/>
            <person name="Bhattacharya D."/>
            <person name="Goodenough U.W."/>
            <person name="Van de Peer Y."/>
            <person name="Grigoriev I.V."/>
        </authorList>
    </citation>
    <scope>NUCLEOTIDE SEQUENCE [LARGE SCALE GENOMIC DNA]</scope>
    <source>
        <strain evidence="11">RCC299 / NOUM17</strain>
    </source>
</reference>
<keyword evidence="4" id="KW-0833">Ubl conjugation pathway</keyword>
<organism evidence="10 11">
    <name type="scientific">Micromonas commoda (strain RCC299 / NOUM17 / CCMP2709)</name>
    <name type="common">Picoplanktonic green alga</name>
    <dbReference type="NCBI Taxonomy" id="296587"/>
    <lineage>
        <taxon>Eukaryota</taxon>
        <taxon>Viridiplantae</taxon>
        <taxon>Chlorophyta</taxon>
        <taxon>Mamiellophyceae</taxon>
        <taxon>Mamiellales</taxon>
        <taxon>Mamiellaceae</taxon>
        <taxon>Micromonas</taxon>
    </lineage>
</organism>
<dbReference type="SMART" id="SM00028">
    <property type="entry name" value="TPR"/>
    <property type="match status" value="6"/>
</dbReference>
<dbReference type="GO" id="GO:0031145">
    <property type="term" value="P:anaphase-promoting complex-dependent catabolic process"/>
    <property type="evidence" value="ECO:0007669"/>
    <property type="project" value="TreeGrafter"/>
</dbReference>
<proteinExistence type="predicted"/>
<feature type="compositionally biased region" description="Acidic residues" evidence="8">
    <location>
        <begin position="39"/>
        <end position="51"/>
    </location>
</feature>
<evidence type="ECO:0000256" key="7">
    <source>
        <dbReference type="PROSITE-ProRule" id="PRU00339"/>
    </source>
</evidence>
<dbReference type="InterPro" id="IPR007192">
    <property type="entry name" value="APC8"/>
</dbReference>
<dbReference type="OrthoDB" id="10262026at2759"/>
<evidence type="ECO:0000256" key="6">
    <source>
        <dbReference type="ARBA" id="ARBA00023306"/>
    </source>
</evidence>
<keyword evidence="6" id="KW-0131">Cell cycle</keyword>
<keyword evidence="5 7" id="KW-0802">TPR repeat</keyword>
<feature type="repeat" description="TPR" evidence="7">
    <location>
        <begin position="382"/>
        <end position="415"/>
    </location>
</feature>
<keyword evidence="3" id="KW-0498">Mitosis</keyword>
<dbReference type="AlphaFoldDB" id="C1DY57"/>
<dbReference type="GO" id="GO:0005680">
    <property type="term" value="C:anaphase-promoting complex"/>
    <property type="evidence" value="ECO:0007669"/>
    <property type="project" value="InterPro"/>
</dbReference>
<dbReference type="Proteomes" id="UP000002009">
    <property type="component" value="Chromosome 2"/>
</dbReference>
<evidence type="ECO:0000256" key="8">
    <source>
        <dbReference type="SAM" id="MobiDB-lite"/>
    </source>
</evidence>
<protein>
    <recommendedName>
        <fullName evidence="9">Cdc23 domain-containing protein</fullName>
    </recommendedName>
</protein>
<evidence type="ECO:0000256" key="1">
    <source>
        <dbReference type="ARBA" id="ARBA00022618"/>
    </source>
</evidence>
<dbReference type="eggNOG" id="KOG1155">
    <property type="taxonomic scope" value="Eukaryota"/>
</dbReference>
<dbReference type="GO" id="GO:0045842">
    <property type="term" value="P:positive regulation of mitotic metaphase/anaphase transition"/>
    <property type="evidence" value="ECO:0007669"/>
    <property type="project" value="TreeGrafter"/>
</dbReference>
<dbReference type="KEGG" id="mis:MICPUN_78382"/>
<dbReference type="RefSeq" id="XP_002500110.1">
    <property type="nucleotide sequence ID" value="XM_002500064.1"/>
</dbReference>
<dbReference type="OMA" id="ERCLYHS"/>
<dbReference type="InParanoid" id="C1DY57"/>
<evidence type="ECO:0000313" key="11">
    <source>
        <dbReference type="Proteomes" id="UP000002009"/>
    </source>
</evidence>
<dbReference type="GeneID" id="8240825"/>
<dbReference type="STRING" id="296587.C1DY57"/>
<dbReference type="GO" id="GO:0051301">
    <property type="term" value="P:cell division"/>
    <property type="evidence" value="ECO:0007669"/>
    <property type="project" value="UniProtKB-KW"/>
</dbReference>
<feature type="repeat" description="TPR" evidence="7">
    <location>
        <begin position="416"/>
        <end position="449"/>
    </location>
</feature>
<name>C1DY57_MICCC</name>
<dbReference type="PANTHER" id="PTHR12558:SF10">
    <property type="entry name" value="CELL DIVISION CYCLE PROTEIN 23 HOMOLOG"/>
    <property type="match status" value="1"/>
</dbReference>
<feature type="region of interest" description="Disordered" evidence="8">
    <location>
        <begin position="39"/>
        <end position="107"/>
    </location>
</feature>
<sequence length="591" mass="66843">MAGSRVKHSELRQAVRDLQNRGLLHSARWAAEQLYGLEDEVPGAREDEDDATPAAAPATPATPFANDDASDDEMDLGTDEKPAKPPATAPPADDAPEWRGRGGTPEAAGDDFILAKAYFDLGEYRRASHQVTENRSSLGKFLRYYSLYLAGEKRKNEEMLELETLSFDLELILKDDAPANAECRNDPFLHYLLGLVLVERESRDKAKVSLCAACRGYPCNWGAWEALMPLCATVEEAQALPLPDHWMRKWFIAALQLELQDNRKGLQAYASLVMDIPASAIGVVQMAVGHYNMREFDRAQSIFEDVYKADPYRLEGMDTYSNILYVKEATAKLSYLAHCAVLTDKYRPETCCIVGNYYSLKAQHEKAVVYFSRALRLNWKYLSAWTLMGHEYVEMKNPAAAIDAYRHAVDINPRDYRAWYGLGQTYEILTMPYYALYYYQRATRLRPKDPRMWCAMGQCYESDQLQMTVAAIRCYQRAHQNGDQEGIALGKLAKLHHEANNAKAAAHYHRLNLVRLLEEGADQHEDTVKALSYLADYYKNTKDYGKAEACCMRLLDYAGPEKQLAKALLREIHALQEAAAERAEDTSMADV</sequence>
<dbReference type="EMBL" id="CP001323">
    <property type="protein sequence ID" value="ACO61368.1"/>
    <property type="molecule type" value="Genomic_DNA"/>
</dbReference>
<dbReference type="GO" id="GO:0016567">
    <property type="term" value="P:protein ubiquitination"/>
    <property type="evidence" value="ECO:0007669"/>
    <property type="project" value="TreeGrafter"/>
</dbReference>
<evidence type="ECO:0000313" key="10">
    <source>
        <dbReference type="EMBL" id="ACO61368.1"/>
    </source>
</evidence>
<dbReference type="Pfam" id="PF13428">
    <property type="entry name" value="TPR_14"/>
    <property type="match status" value="1"/>
</dbReference>
<evidence type="ECO:0000259" key="9">
    <source>
        <dbReference type="Pfam" id="PF04049"/>
    </source>
</evidence>
<keyword evidence="2" id="KW-0677">Repeat</keyword>
<dbReference type="InterPro" id="IPR019734">
    <property type="entry name" value="TPR_rpt"/>
</dbReference>
<dbReference type="PROSITE" id="PS50005">
    <property type="entry name" value="TPR"/>
    <property type="match status" value="2"/>
</dbReference>
<dbReference type="PANTHER" id="PTHR12558">
    <property type="entry name" value="CELL DIVISION CYCLE 16,23,27"/>
    <property type="match status" value="1"/>
</dbReference>
<dbReference type="Pfam" id="PF04049">
    <property type="entry name" value="ANAPC8"/>
    <property type="match status" value="1"/>
</dbReference>
<dbReference type="FunCoup" id="C1DY57">
    <property type="interactions" value="1013"/>
</dbReference>
<feature type="compositionally biased region" description="Acidic residues" evidence="8">
    <location>
        <begin position="68"/>
        <end position="77"/>
    </location>
</feature>
<dbReference type="SUPFAM" id="SSF48452">
    <property type="entry name" value="TPR-like"/>
    <property type="match status" value="2"/>
</dbReference>
<evidence type="ECO:0000256" key="4">
    <source>
        <dbReference type="ARBA" id="ARBA00022786"/>
    </source>
</evidence>
<accession>C1DY57</accession>
<keyword evidence="1" id="KW-0132">Cell division</keyword>
<keyword evidence="11" id="KW-1185">Reference proteome</keyword>
<dbReference type="InterPro" id="IPR011990">
    <property type="entry name" value="TPR-like_helical_dom_sf"/>
</dbReference>
<feature type="compositionally biased region" description="Low complexity" evidence="8">
    <location>
        <begin position="52"/>
        <end position="67"/>
    </location>
</feature>
<evidence type="ECO:0000256" key="3">
    <source>
        <dbReference type="ARBA" id="ARBA00022776"/>
    </source>
</evidence>
<dbReference type="Gene3D" id="1.25.40.10">
    <property type="entry name" value="Tetratricopeptide repeat domain"/>
    <property type="match status" value="2"/>
</dbReference>
<gene>
    <name evidence="10" type="primary">APC8</name>
    <name evidence="10" type="ORF">MICPUN_78382</name>
</gene>
<feature type="domain" description="Cdc23" evidence="9">
    <location>
        <begin position="8"/>
        <end position="268"/>
    </location>
</feature>